<feature type="domain" description="PTS EIIC type-3" evidence="10">
    <location>
        <begin position="8"/>
        <end position="401"/>
    </location>
</feature>
<dbReference type="Proteomes" id="UP000322976">
    <property type="component" value="Unassembled WGS sequence"/>
</dbReference>
<comment type="function">
    <text evidence="8">The phosphoenolpyruvate-dependent sugar phosphotransferase system (PTS), a major carbohydrate active -transport system, catalyzes the phosphorylation of incoming sugar substrates concomitant with their translocation across the cell membrane.</text>
</comment>
<dbReference type="PROSITE" id="PS51105">
    <property type="entry name" value="PTS_EIIC_TYPE_3"/>
    <property type="match status" value="1"/>
</dbReference>
<feature type="transmembrane region" description="Helical" evidence="9">
    <location>
        <begin position="97"/>
        <end position="114"/>
    </location>
</feature>
<dbReference type="GO" id="GO:0009401">
    <property type="term" value="P:phosphoenolpyruvate-dependent sugar phosphotransferase system"/>
    <property type="evidence" value="ECO:0007669"/>
    <property type="project" value="InterPro"/>
</dbReference>
<feature type="transmembrane region" description="Helical" evidence="9">
    <location>
        <begin position="32"/>
        <end position="57"/>
    </location>
</feature>
<feature type="transmembrane region" description="Helical" evidence="9">
    <location>
        <begin position="126"/>
        <end position="146"/>
    </location>
</feature>
<accession>A0A5D8Q871</accession>
<keyword evidence="3 8" id="KW-1003">Cell membrane</keyword>
<keyword evidence="4 8" id="KW-0762">Sugar transport</keyword>
<feature type="transmembrane region" description="Helical" evidence="9">
    <location>
        <begin position="345"/>
        <end position="363"/>
    </location>
</feature>
<evidence type="ECO:0000256" key="5">
    <source>
        <dbReference type="ARBA" id="ARBA00022692"/>
    </source>
</evidence>
<keyword evidence="5 9" id="KW-0812">Transmembrane</keyword>
<evidence type="ECO:0000259" key="10">
    <source>
        <dbReference type="PROSITE" id="PS51105"/>
    </source>
</evidence>
<evidence type="ECO:0000256" key="1">
    <source>
        <dbReference type="ARBA" id="ARBA00004651"/>
    </source>
</evidence>
<proteinExistence type="predicted"/>
<dbReference type="NCBIfam" id="TIGR00410">
    <property type="entry name" value="lacE"/>
    <property type="match status" value="1"/>
</dbReference>
<feature type="transmembrane region" description="Helical" evidence="9">
    <location>
        <begin position="320"/>
        <end position="338"/>
    </location>
</feature>
<keyword evidence="6 9" id="KW-1133">Transmembrane helix</keyword>
<feature type="transmembrane region" description="Helical" evidence="9">
    <location>
        <begin position="69"/>
        <end position="90"/>
    </location>
</feature>
<comment type="caution">
    <text evidence="11">The sequence shown here is derived from an EMBL/GenBank/DDBJ whole genome shotgun (WGS) entry which is preliminary data.</text>
</comment>
<evidence type="ECO:0000313" key="11">
    <source>
        <dbReference type="EMBL" id="TZE80965.1"/>
    </source>
</evidence>
<dbReference type="Pfam" id="PF02378">
    <property type="entry name" value="PTS_EIIC"/>
    <property type="match status" value="1"/>
</dbReference>
<organism evidence="11 12">
    <name type="scientific">Calorimonas adulescens</name>
    <dbReference type="NCBI Taxonomy" id="2606906"/>
    <lineage>
        <taxon>Bacteria</taxon>
        <taxon>Bacillati</taxon>
        <taxon>Bacillota</taxon>
        <taxon>Clostridia</taxon>
        <taxon>Thermoanaerobacterales</taxon>
        <taxon>Thermoanaerobacteraceae</taxon>
        <taxon>Calorimonas</taxon>
    </lineage>
</organism>
<dbReference type="InterPro" id="IPR004501">
    <property type="entry name" value="PTS_EIIC_3"/>
</dbReference>
<feature type="transmembrane region" description="Helical" evidence="9">
    <location>
        <begin position="270"/>
        <end position="295"/>
    </location>
</feature>
<dbReference type="PANTHER" id="PTHR33989">
    <property type="match status" value="1"/>
</dbReference>
<dbReference type="InterPro" id="IPR003352">
    <property type="entry name" value="PTS_EIIC"/>
</dbReference>
<name>A0A5D8Q871_9THEO</name>
<dbReference type="InterPro" id="IPR051088">
    <property type="entry name" value="PTS_Sugar-EIIC/EIIB"/>
</dbReference>
<dbReference type="GO" id="GO:0008982">
    <property type="term" value="F:protein-N(PI)-phosphohistidine-sugar phosphotransferase activity"/>
    <property type="evidence" value="ECO:0007669"/>
    <property type="project" value="UniProtKB-UniRule"/>
</dbReference>
<dbReference type="AlphaFoldDB" id="A0A5D8Q871"/>
<dbReference type="InterPro" id="IPR004796">
    <property type="entry name" value="PTS_IIC_cello"/>
</dbReference>
<dbReference type="GO" id="GO:0005886">
    <property type="term" value="C:plasma membrane"/>
    <property type="evidence" value="ECO:0007669"/>
    <property type="project" value="UniProtKB-SubCell"/>
</dbReference>
<keyword evidence="12" id="KW-1185">Reference proteome</keyword>
<dbReference type="EMBL" id="VTPS01000020">
    <property type="protein sequence ID" value="TZE80965.1"/>
    <property type="molecule type" value="Genomic_DNA"/>
</dbReference>
<feature type="transmembrane region" description="Helical" evidence="9">
    <location>
        <begin position="167"/>
        <end position="190"/>
    </location>
</feature>
<comment type="subcellular location">
    <subcellularLocation>
        <location evidence="1">Cell membrane</location>
        <topology evidence="1">Multi-pass membrane protein</topology>
    </subcellularLocation>
</comment>
<evidence type="ECO:0000313" key="12">
    <source>
        <dbReference type="Proteomes" id="UP000322976"/>
    </source>
</evidence>
<sequence length="419" mass="44537">MDTFINFMDEHFVPVAARIGSQRHLLAIRDGFAAVMPITLAGAFAVLINNTLCVWIPALKFLVPINNAVWAGTFAIMTIFVVFATGYNLAKSYDEDALAAGLISLASFIVTLPQTDGGLKVNYLDATALFTGLIVAIISTEIFVRLTKAHIVINMPGDIPPAVGRAFAALIPGLGSIFLFGIVAAIISASGAGSLYDIILKTIQTPLQNIGQGVGSAMLATFLITLFWFFGLHGANLLDPVMNVVYVPALQANAAAVQAGAHPQFLITRVFFDVFCHLGGSGATLGLLVAIILVAKRRKDLKTLARLALPAGIFQINEPVIFGLPIVLNPILFIPFIIVEPVLTLIAYIATAIGLVPPTYVAIPWTSPVGVGAFLATGGSWTAALVAIINLIVATLIYMPFVMLLDRQKVEEKEEAVSK</sequence>
<keyword evidence="7 8" id="KW-0472">Membrane</keyword>
<feature type="transmembrane region" description="Helical" evidence="9">
    <location>
        <begin position="210"/>
        <end position="232"/>
    </location>
</feature>
<dbReference type="PIRSF" id="PIRSF006351">
    <property type="entry name" value="PTS_EIIC-Cellobiose"/>
    <property type="match status" value="1"/>
</dbReference>
<evidence type="ECO:0000256" key="2">
    <source>
        <dbReference type="ARBA" id="ARBA00022448"/>
    </source>
</evidence>
<dbReference type="GO" id="GO:1902815">
    <property type="term" value="P:N,N'-diacetylchitobiose import"/>
    <property type="evidence" value="ECO:0007669"/>
    <property type="project" value="TreeGrafter"/>
</dbReference>
<feature type="transmembrane region" description="Helical" evidence="9">
    <location>
        <begin position="383"/>
        <end position="405"/>
    </location>
</feature>
<reference evidence="11 12" key="1">
    <citation type="submission" date="2019-08" db="EMBL/GenBank/DDBJ databases">
        <title>Calorimonas adulescens gen. nov., sp. nov., an anaerobic thermophilic bacterium from Sakhalin hot spring.</title>
        <authorList>
            <person name="Khomyakova M.A."/>
            <person name="Merkel A.Y."/>
            <person name="Novikov A."/>
            <person name="Bonch-Osmolovskaya E.A."/>
            <person name="Slobodkin A.I."/>
        </authorList>
    </citation>
    <scope>NUCLEOTIDE SEQUENCE [LARGE SCALE GENOMIC DNA]</scope>
    <source>
        <strain evidence="11 12">A05MB</strain>
    </source>
</reference>
<protein>
    <recommendedName>
        <fullName evidence="8">Permease IIC component</fullName>
    </recommendedName>
</protein>
<evidence type="ECO:0000256" key="4">
    <source>
        <dbReference type="ARBA" id="ARBA00022597"/>
    </source>
</evidence>
<gene>
    <name evidence="11" type="ORF">FWJ32_11255</name>
</gene>
<evidence type="ECO:0000256" key="6">
    <source>
        <dbReference type="ARBA" id="ARBA00022989"/>
    </source>
</evidence>
<evidence type="ECO:0000256" key="3">
    <source>
        <dbReference type="ARBA" id="ARBA00022475"/>
    </source>
</evidence>
<keyword evidence="2 8" id="KW-0813">Transport</keyword>
<evidence type="ECO:0000256" key="7">
    <source>
        <dbReference type="ARBA" id="ARBA00023136"/>
    </source>
</evidence>
<dbReference type="PANTHER" id="PTHR33989:SF4">
    <property type="entry name" value="PTS SYSTEM N,N'-DIACETYLCHITOBIOSE-SPECIFIC EIIC COMPONENT"/>
    <property type="match status" value="1"/>
</dbReference>
<evidence type="ECO:0000256" key="9">
    <source>
        <dbReference type="SAM" id="Phobius"/>
    </source>
</evidence>
<dbReference type="RefSeq" id="WP_149546054.1">
    <property type="nucleotide sequence ID" value="NZ_VTPS01000020.1"/>
</dbReference>
<evidence type="ECO:0000256" key="8">
    <source>
        <dbReference type="PIRNR" id="PIRNR006351"/>
    </source>
</evidence>